<dbReference type="EMBL" id="FMAY01000003">
    <property type="protein sequence ID" value="SCB94581.1"/>
    <property type="molecule type" value="Genomic_DNA"/>
</dbReference>
<dbReference type="GO" id="GO:0004222">
    <property type="term" value="F:metalloendopeptidase activity"/>
    <property type="evidence" value="ECO:0007669"/>
    <property type="project" value="InterPro"/>
</dbReference>
<dbReference type="GO" id="GO:0012505">
    <property type="term" value="C:endomembrane system"/>
    <property type="evidence" value="ECO:0007669"/>
    <property type="project" value="UniProtKB-SubCell"/>
</dbReference>
<dbReference type="GO" id="GO:0016020">
    <property type="term" value="C:membrane"/>
    <property type="evidence" value="ECO:0007669"/>
    <property type="project" value="InterPro"/>
</dbReference>
<organism evidence="9 10">
    <name type="scientific">Kosakonia oryzendophytica</name>
    <dbReference type="NCBI Taxonomy" id="1005665"/>
    <lineage>
        <taxon>Bacteria</taxon>
        <taxon>Pseudomonadati</taxon>
        <taxon>Pseudomonadota</taxon>
        <taxon>Gammaproteobacteria</taxon>
        <taxon>Enterobacterales</taxon>
        <taxon>Enterobacteriaceae</taxon>
        <taxon>Kosakonia</taxon>
    </lineage>
</organism>
<dbReference type="InterPro" id="IPR001193">
    <property type="entry name" value="MBTPS2"/>
</dbReference>
<gene>
    <name evidence="9" type="ORF">GA0061071_10393</name>
</gene>
<keyword evidence="4 7" id="KW-0812">Transmembrane</keyword>
<keyword evidence="6 7" id="KW-0472">Membrane</keyword>
<feature type="transmembrane region" description="Helical" evidence="7">
    <location>
        <begin position="277"/>
        <end position="297"/>
    </location>
</feature>
<evidence type="ECO:0000256" key="7">
    <source>
        <dbReference type="SAM" id="Phobius"/>
    </source>
</evidence>
<dbReference type="PANTHER" id="PTHR13325:SF3">
    <property type="entry name" value="MEMBRANE-BOUND TRANSCRIPTION FACTOR SITE-2 PROTEASE"/>
    <property type="match status" value="1"/>
</dbReference>
<evidence type="ECO:0000313" key="9">
    <source>
        <dbReference type="EMBL" id="SCB94581.1"/>
    </source>
</evidence>
<keyword evidence="9" id="KW-0482">Metalloprotease</keyword>
<evidence type="ECO:0000256" key="3">
    <source>
        <dbReference type="ARBA" id="ARBA00007931"/>
    </source>
</evidence>
<feature type="transmembrane region" description="Helical" evidence="7">
    <location>
        <begin position="181"/>
        <end position="202"/>
    </location>
</feature>
<evidence type="ECO:0000256" key="5">
    <source>
        <dbReference type="ARBA" id="ARBA00022989"/>
    </source>
</evidence>
<proteinExistence type="inferred from homology"/>
<dbReference type="AlphaFoldDB" id="A0A1C4AJ77"/>
<dbReference type="GO" id="GO:0005737">
    <property type="term" value="C:cytoplasm"/>
    <property type="evidence" value="ECO:0007669"/>
    <property type="project" value="TreeGrafter"/>
</dbReference>
<dbReference type="InterPro" id="IPR008915">
    <property type="entry name" value="Peptidase_M50"/>
</dbReference>
<feature type="transmembrane region" description="Helical" evidence="7">
    <location>
        <begin position="353"/>
        <end position="372"/>
    </location>
</feature>
<keyword evidence="9" id="KW-0645">Protease</keyword>
<accession>A0A1C4AJ77</accession>
<dbReference type="PANTHER" id="PTHR13325">
    <property type="entry name" value="PROTEASE M50 MEMBRANE-BOUND TRANSCRIPTION FACTOR SITE 2 PROTEASE"/>
    <property type="match status" value="1"/>
</dbReference>
<keyword evidence="5 7" id="KW-1133">Transmembrane helix</keyword>
<dbReference type="GO" id="GO:0031293">
    <property type="term" value="P:membrane protein intracellular domain proteolysis"/>
    <property type="evidence" value="ECO:0007669"/>
    <property type="project" value="TreeGrafter"/>
</dbReference>
<feature type="transmembrane region" description="Helical" evidence="7">
    <location>
        <begin position="378"/>
        <end position="398"/>
    </location>
</feature>
<evidence type="ECO:0000313" key="10">
    <source>
        <dbReference type="Proteomes" id="UP000198975"/>
    </source>
</evidence>
<comment type="subcellular location">
    <subcellularLocation>
        <location evidence="2">Endomembrane system</location>
        <topology evidence="2">Multi-pass membrane protein</topology>
    </subcellularLocation>
</comment>
<feature type="transmembrane region" description="Helical" evidence="7">
    <location>
        <begin position="248"/>
        <end position="271"/>
    </location>
</feature>
<dbReference type="Gene3D" id="2.40.50.100">
    <property type="match status" value="1"/>
</dbReference>
<evidence type="ECO:0000256" key="1">
    <source>
        <dbReference type="ARBA" id="ARBA00001947"/>
    </source>
</evidence>
<comment type="cofactor">
    <cofactor evidence="1">
        <name>Zn(2+)</name>
        <dbReference type="ChEBI" id="CHEBI:29105"/>
    </cofactor>
</comment>
<evidence type="ECO:0000259" key="8">
    <source>
        <dbReference type="Pfam" id="PF02163"/>
    </source>
</evidence>
<feature type="domain" description="Peptidase M50" evidence="8">
    <location>
        <begin position="193"/>
        <end position="290"/>
    </location>
</feature>
<name>A0A1C4AJ77_9ENTR</name>
<sequence length="707" mass="80447">MTNEAMSRILPALRRDLQLVESAKGLDGAPQWVLADPVTGRYFTLTPSAIRLLRHWPLRQPHKVLEAANQEPGLPLQEKELEQLLRFLRSHDLIAASDPLQRQGYALKAAAQRISLWKTLLHQYLFFRIPLWRPDPLLGRCWPVLQRYGLPMLRVVLPCILLLGGFLVSRDWVRYTQTFPHMFSLQGMAVFGMALVFAKFFHELGHAFMAKRAGCRVQTMGVAFIVLFPLFYTDVSDAWKLKDRRARLLISAGGILAELILACIALLTWALLPDGPLRTAVFMLSSATWITTLVVNLNPLMRFDGYFLLSDFWRVENLQDRAYALCRWRLREALFAYGHPPPHTWSPALQRKLLLWGYASWIWRFFLFFGIALLVYHFFIKVIGIMLMLVEIGWFIALPVLKEASIWWSMRKTAHPARLLRSGLILLALLAVLLFPWRGSIRIPAVLEAENVSVLYAPSAAQVRTLHVRDGQQVNAGEVLLELTSTDLDYRLAIERQQISVLQQQRQRGAGRQETASETQVLDRQLAESLARYRGLDAQRQRLSITAPQAGQVRDVARDMIEGRWLPTDLPLLRVVEPGAGKVQGYLPEDTLTRAKTGMTGEFIADDPAYPRLAVRLSDIAPTGTAWLQQEMLASDRHGPIAVRRDRDHNPQPVQAQYRVRFVVQDDQFQPPQQPLRGSVILQGEKESILGAVWRRVAALGIRESGF</sequence>
<protein>
    <submittedName>
        <fullName evidence="9">Putative peptide zinc metalloprotease protein</fullName>
    </submittedName>
</protein>
<evidence type="ECO:0000256" key="4">
    <source>
        <dbReference type="ARBA" id="ARBA00022692"/>
    </source>
</evidence>
<dbReference type="CDD" id="cd05709">
    <property type="entry name" value="S2P-M50"/>
    <property type="match status" value="1"/>
</dbReference>
<dbReference type="Proteomes" id="UP000198975">
    <property type="component" value="Unassembled WGS sequence"/>
</dbReference>
<dbReference type="Pfam" id="PF02163">
    <property type="entry name" value="Peptidase_M50"/>
    <property type="match status" value="1"/>
</dbReference>
<feature type="transmembrane region" description="Helical" evidence="7">
    <location>
        <begin position="419"/>
        <end position="437"/>
    </location>
</feature>
<evidence type="ECO:0000256" key="6">
    <source>
        <dbReference type="ARBA" id="ARBA00023136"/>
    </source>
</evidence>
<keyword evidence="10" id="KW-1185">Reference proteome</keyword>
<keyword evidence="9" id="KW-0378">Hydrolase</keyword>
<reference evidence="10" key="1">
    <citation type="submission" date="2016-08" db="EMBL/GenBank/DDBJ databases">
        <authorList>
            <person name="Varghese N."/>
            <person name="Submissions Spin"/>
        </authorList>
    </citation>
    <scope>NUCLEOTIDE SEQUENCE [LARGE SCALE GENOMIC DNA]</scope>
    <source>
        <strain evidence="10">REICA_082</strain>
    </source>
</reference>
<comment type="similarity">
    <text evidence="3">Belongs to the peptidase M50B family.</text>
</comment>
<evidence type="ECO:0000256" key="2">
    <source>
        <dbReference type="ARBA" id="ARBA00004127"/>
    </source>
</evidence>
<feature type="transmembrane region" description="Helical" evidence="7">
    <location>
        <begin position="148"/>
        <end position="169"/>
    </location>
</feature>